<dbReference type="PANTHER" id="PTHR14239:SF8">
    <property type="entry name" value="METALLOREDUCTASE STEAP3"/>
    <property type="match status" value="1"/>
</dbReference>
<feature type="transmembrane region" description="Helical" evidence="20">
    <location>
        <begin position="353"/>
        <end position="380"/>
    </location>
</feature>
<evidence type="ECO:0000259" key="22">
    <source>
        <dbReference type="Pfam" id="PF03807"/>
    </source>
</evidence>
<evidence type="ECO:0000256" key="9">
    <source>
        <dbReference type="ARBA" id="ARBA00022723"/>
    </source>
</evidence>
<dbReference type="STRING" id="7868.ENSCMIP00000015442"/>
<evidence type="ECO:0000313" key="23">
    <source>
        <dbReference type="Ensembl" id="ENSCMIP00000015442.1"/>
    </source>
</evidence>
<feature type="transmembrane region" description="Helical" evidence="20">
    <location>
        <begin position="260"/>
        <end position="278"/>
    </location>
</feature>
<keyword evidence="15" id="KW-0186">Copper</keyword>
<dbReference type="Pfam" id="PF01794">
    <property type="entry name" value="Ferric_reduct"/>
    <property type="match status" value="1"/>
</dbReference>
<dbReference type="InterPro" id="IPR013130">
    <property type="entry name" value="Fe3_Rdtase_TM_dom"/>
</dbReference>
<evidence type="ECO:0000256" key="10">
    <source>
        <dbReference type="ARBA" id="ARBA00022753"/>
    </source>
</evidence>
<feature type="transmembrane region" description="Helical" evidence="20">
    <location>
        <begin position="299"/>
        <end position="320"/>
    </location>
</feature>
<dbReference type="GO" id="GO:0015677">
    <property type="term" value="P:copper ion import"/>
    <property type="evidence" value="ECO:0007669"/>
    <property type="project" value="TreeGrafter"/>
</dbReference>
<keyword evidence="24" id="KW-1185">Reference proteome</keyword>
<dbReference type="InterPro" id="IPR051267">
    <property type="entry name" value="STEAP_metalloreductase"/>
</dbReference>
<keyword evidence="14" id="KW-0408">Iron</keyword>
<keyword evidence="7" id="KW-0285">Flavoprotein</keyword>
<evidence type="ECO:0000256" key="4">
    <source>
        <dbReference type="ARBA" id="ARBA00007729"/>
    </source>
</evidence>
<keyword evidence="10" id="KW-0967">Endosome</keyword>
<dbReference type="Pfam" id="PF03807">
    <property type="entry name" value="F420_oxidored"/>
    <property type="match status" value="1"/>
</dbReference>
<reference evidence="24" key="1">
    <citation type="journal article" date="2006" name="Science">
        <title>Ancient noncoding elements conserved in the human genome.</title>
        <authorList>
            <person name="Venkatesh B."/>
            <person name="Kirkness E.F."/>
            <person name="Loh Y.H."/>
            <person name="Halpern A.L."/>
            <person name="Lee A.P."/>
            <person name="Johnson J."/>
            <person name="Dandona N."/>
            <person name="Viswanathan L.D."/>
            <person name="Tay A."/>
            <person name="Venter J.C."/>
            <person name="Strausberg R.L."/>
            <person name="Brenner S."/>
        </authorList>
    </citation>
    <scope>NUCLEOTIDE SEQUENCE [LARGE SCALE GENOMIC DNA]</scope>
</reference>
<dbReference type="FunFam" id="3.40.50.720:FF:000051">
    <property type="entry name" value="STEAP2 metalloreductase"/>
    <property type="match status" value="1"/>
</dbReference>
<evidence type="ECO:0000259" key="21">
    <source>
        <dbReference type="Pfam" id="PF01794"/>
    </source>
</evidence>
<comment type="cofactor">
    <cofactor evidence="2">
        <name>FAD</name>
        <dbReference type="ChEBI" id="CHEBI:57692"/>
    </cofactor>
</comment>
<dbReference type="Proteomes" id="UP000314986">
    <property type="component" value="Unassembled WGS sequence"/>
</dbReference>
<evidence type="ECO:0000256" key="14">
    <source>
        <dbReference type="ARBA" id="ARBA00023004"/>
    </source>
</evidence>
<gene>
    <name evidence="23" type="primary">LOC103180361</name>
</gene>
<dbReference type="GO" id="GO:0008823">
    <property type="term" value="F:cupric reductase (NADH) activity"/>
    <property type="evidence" value="ECO:0007669"/>
    <property type="project" value="TreeGrafter"/>
</dbReference>
<comment type="similarity">
    <text evidence="4">Belongs to the STEAP family.</text>
</comment>
<evidence type="ECO:0000256" key="18">
    <source>
        <dbReference type="ARBA" id="ARBA00048958"/>
    </source>
</evidence>
<dbReference type="GO" id="GO:0010008">
    <property type="term" value="C:endosome membrane"/>
    <property type="evidence" value="ECO:0007669"/>
    <property type="project" value="UniProtKB-SubCell"/>
</dbReference>
<keyword evidence="11" id="KW-0274">FAD</keyword>
<evidence type="ECO:0000256" key="7">
    <source>
        <dbReference type="ARBA" id="ARBA00022630"/>
    </source>
</evidence>
<dbReference type="GeneTree" id="ENSGT00390000008042"/>
<name>A0A4W3HK30_CALMI</name>
<dbReference type="OMA" id="WTLQMGP"/>
<keyword evidence="6" id="KW-0410">Iron transport</keyword>
<evidence type="ECO:0000313" key="24">
    <source>
        <dbReference type="Proteomes" id="UP000314986"/>
    </source>
</evidence>
<keyword evidence="12 20" id="KW-1133">Transmembrane helix</keyword>
<dbReference type="AlphaFoldDB" id="A0A4W3HK30"/>
<dbReference type="GO" id="GO:0046872">
    <property type="term" value="F:metal ion binding"/>
    <property type="evidence" value="ECO:0007669"/>
    <property type="project" value="UniProtKB-KW"/>
</dbReference>
<proteinExistence type="inferred from homology"/>
<dbReference type="InterPro" id="IPR036291">
    <property type="entry name" value="NAD(P)-bd_dom_sf"/>
</dbReference>
<evidence type="ECO:0000256" key="6">
    <source>
        <dbReference type="ARBA" id="ARBA00022496"/>
    </source>
</evidence>
<evidence type="ECO:0000256" key="11">
    <source>
        <dbReference type="ARBA" id="ARBA00022827"/>
    </source>
</evidence>
<dbReference type="InParanoid" id="A0A4W3HK30"/>
<dbReference type="PANTHER" id="PTHR14239">
    <property type="entry name" value="DUDULIN-RELATED"/>
    <property type="match status" value="1"/>
</dbReference>
<evidence type="ECO:0000256" key="16">
    <source>
        <dbReference type="ARBA" id="ARBA00023065"/>
    </source>
</evidence>
<evidence type="ECO:0000256" key="12">
    <source>
        <dbReference type="ARBA" id="ARBA00022989"/>
    </source>
</evidence>
<organism evidence="23 24">
    <name type="scientific">Callorhinchus milii</name>
    <name type="common">Ghost shark</name>
    <dbReference type="NCBI Taxonomy" id="7868"/>
    <lineage>
        <taxon>Eukaryota</taxon>
        <taxon>Metazoa</taxon>
        <taxon>Chordata</taxon>
        <taxon>Craniata</taxon>
        <taxon>Vertebrata</taxon>
        <taxon>Chondrichthyes</taxon>
        <taxon>Holocephali</taxon>
        <taxon>Chimaeriformes</taxon>
        <taxon>Callorhinchidae</taxon>
        <taxon>Callorhinchus</taxon>
    </lineage>
</organism>
<feature type="transmembrane region" description="Helical" evidence="20">
    <location>
        <begin position="208"/>
        <end position="226"/>
    </location>
</feature>
<reference evidence="24" key="2">
    <citation type="journal article" date="2007" name="PLoS Biol.">
        <title>Survey sequencing and comparative analysis of the elephant shark (Callorhinchus milii) genome.</title>
        <authorList>
            <person name="Venkatesh B."/>
            <person name="Kirkness E.F."/>
            <person name="Loh Y.H."/>
            <person name="Halpern A.L."/>
            <person name="Lee A.P."/>
            <person name="Johnson J."/>
            <person name="Dandona N."/>
            <person name="Viswanathan L.D."/>
            <person name="Tay A."/>
            <person name="Venter J.C."/>
            <person name="Strausberg R.L."/>
            <person name="Brenner S."/>
        </authorList>
    </citation>
    <scope>NUCLEOTIDE SEQUENCE [LARGE SCALE GENOMIC DNA]</scope>
</reference>
<feature type="domain" description="Ferric oxidoreductase" evidence="21">
    <location>
        <begin position="255"/>
        <end position="388"/>
    </location>
</feature>
<sequence length="484" mass="55080">MAGKEMAKPLLANENESHHYDPQKIAVGILGSGDFARSLATRLKNSGYSVIVGSRHPKSTAHLFSNVAEVTNQRDAIERVNVIFIALYREHYSTLSELRDVLTGKILVDVSNNIRINEYEESNAEYLAFLFPESTVVKGFNVVSAWALQSGGRDGNKQVMICSDSQKARSTVADMARNMGFVPMDMGSLSSAHEIENLPLCLFPSWKIPILLSLGLFVFFYIYNFIRGVIHPFTTKGQNNFYRIPIEIVNVTLPCVAFELLAFVYLAGILAAFLQLHNGTKYKRFPHWLDQWLQQRKQLGLLSFFFGALHAVYSLCLPMRRSARYKLLNEAFKQVEAGNENAWVEEEVWRMEIYVSFGILALGILSLIAVTSLPSVAGSLNWREFSFIQSRLGYTALVFSTLHTLTYGWEKAFDPTQYRFYTPPTFAVALVMPIIVLLGKVYLYLPCVNRKLTRIRRGWERNHIVRFHEPDNSNQFNQDNTSRL</sequence>
<evidence type="ECO:0000256" key="5">
    <source>
        <dbReference type="ARBA" id="ARBA00022448"/>
    </source>
</evidence>
<evidence type="ECO:0000256" key="8">
    <source>
        <dbReference type="ARBA" id="ARBA00022692"/>
    </source>
</evidence>
<dbReference type="GO" id="GO:0052851">
    <property type="term" value="F:ferric-chelate reductase (NADPH) activity"/>
    <property type="evidence" value="ECO:0007669"/>
    <property type="project" value="TreeGrafter"/>
</dbReference>
<dbReference type="Gene3D" id="3.40.50.720">
    <property type="entry name" value="NAD(P)-binding Rossmann-like Domain"/>
    <property type="match status" value="1"/>
</dbReference>
<reference evidence="24" key="3">
    <citation type="journal article" date="2014" name="Nature">
        <title>Elephant shark genome provides unique insights into gnathostome evolution.</title>
        <authorList>
            <consortium name="International Elephant Shark Genome Sequencing Consortium"/>
            <person name="Venkatesh B."/>
            <person name="Lee A.P."/>
            <person name="Ravi V."/>
            <person name="Maurya A.K."/>
            <person name="Lian M.M."/>
            <person name="Swann J.B."/>
            <person name="Ohta Y."/>
            <person name="Flajnik M.F."/>
            <person name="Sutoh Y."/>
            <person name="Kasahara M."/>
            <person name="Hoon S."/>
            <person name="Gangu V."/>
            <person name="Roy S.W."/>
            <person name="Irimia M."/>
            <person name="Korzh V."/>
            <person name="Kondrychyn I."/>
            <person name="Lim Z.W."/>
            <person name="Tay B.H."/>
            <person name="Tohari S."/>
            <person name="Kong K.W."/>
            <person name="Ho S."/>
            <person name="Lorente-Galdos B."/>
            <person name="Quilez J."/>
            <person name="Marques-Bonet T."/>
            <person name="Raney B.J."/>
            <person name="Ingham P.W."/>
            <person name="Tay A."/>
            <person name="Hillier L.W."/>
            <person name="Minx P."/>
            <person name="Boehm T."/>
            <person name="Wilson R.K."/>
            <person name="Brenner S."/>
            <person name="Warren W.C."/>
        </authorList>
    </citation>
    <scope>NUCLEOTIDE SEQUENCE [LARGE SCALE GENOMIC DNA]</scope>
</reference>
<evidence type="ECO:0000256" key="1">
    <source>
        <dbReference type="ARBA" id="ARBA00001970"/>
    </source>
</evidence>
<evidence type="ECO:0000256" key="19">
    <source>
        <dbReference type="ARBA" id="ARBA00049387"/>
    </source>
</evidence>
<comment type="subcellular location">
    <subcellularLocation>
        <location evidence="3">Endosome membrane</location>
        <topology evidence="3">Multi-pass membrane protein</topology>
    </subcellularLocation>
</comment>
<dbReference type="GO" id="GO:0006826">
    <property type="term" value="P:iron ion transport"/>
    <property type="evidence" value="ECO:0007669"/>
    <property type="project" value="UniProtKB-KW"/>
</dbReference>
<comment type="catalytic activity">
    <reaction evidence="19">
        <text>2 Fe(2+) + NADP(+) + H(+) = 2 Fe(3+) + NADPH</text>
        <dbReference type="Rhea" id="RHEA:71767"/>
        <dbReference type="ChEBI" id="CHEBI:15378"/>
        <dbReference type="ChEBI" id="CHEBI:29033"/>
        <dbReference type="ChEBI" id="CHEBI:29034"/>
        <dbReference type="ChEBI" id="CHEBI:57783"/>
        <dbReference type="ChEBI" id="CHEBI:58349"/>
    </reaction>
    <physiologicalReaction direction="right-to-left" evidence="19">
        <dbReference type="Rhea" id="RHEA:71769"/>
    </physiologicalReaction>
</comment>
<keyword evidence="16" id="KW-0406">Ion transport</keyword>
<evidence type="ECO:0000256" key="3">
    <source>
        <dbReference type="ARBA" id="ARBA00004337"/>
    </source>
</evidence>
<feature type="domain" description="Pyrroline-5-carboxylate reductase catalytic N-terminal" evidence="22">
    <location>
        <begin position="27"/>
        <end position="113"/>
    </location>
</feature>
<protein>
    <submittedName>
        <fullName evidence="23">STEAP3 metalloreductase</fullName>
    </submittedName>
</protein>
<dbReference type="InterPro" id="IPR028939">
    <property type="entry name" value="P5C_Rdtase_cat_N"/>
</dbReference>
<dbReference type="GO" id="GO:0005886">
    <property type="term" value="C:plasma membrane"/>
    <property type="evidence" value="ECO:0007669"/>
    <property type="project" value="TreeGrafter"/>
</dbReference>
<feature type="transmembrane region" description="Helical" evidence="20">
    <location>
        <begin position="421"/>
        <end position="445"/>
    </location>
</feature>
<keyword evidence="8 20" id="KW-0812">Transmembrane</keyword>
<keyword evidence="9" id="KW-0479">Metal-binding</keyword>
<evidence type="ECO:0000256" key="13">
    <source>
        <dbReference type="ARBA" id="ARBA00023002"/>
    </source>
</evidence>
<reference evidence="23" key="5">
    <citation type="submission" date="2025-09" db="UniProtKB">
        <authorList>
            <consortium name="Ensembl"/>
        </authorList>
    </citation>
    <scope>IDENTIFICATION</scope>
</reference>
<evidence type="ECO:0000256" key="17">
    <source>
        <dbReference type="ARBA" id="ARBA00023136"/>
    </source>
</evidence>
<reference evidence="23" key="4">
    <citation type="submission" date="2025-08" db="UniProtKB">
        <authorList>
            <consortium name="Ensembl"/>
        </authorList>
    </citation>
    <scope>IDENTIFICATION</scope>
</reference>
<accession>A0A4W3HK30</accession>
<evidence type="ECO:0000256" key="15">
    <source>
        <dbReference type="ARBA" id="ARBA00023008"/>
    </source>
</evidence>
<dbReference type="Ensembl" id="ENSCMIT00000015761.1">
    <property type="protein sequence ID" value="ENSCMIP00000015442.1"/>
    <property type="gene ID" value="ENSCMIG00000007534.1"/>
</dbReference>
<keyword evidence="17 20" id="KW-0472">Membrane</keyword>
<keyword evidence="13" id="KW-0560">Oxidoreductase</keyword>
<comment type="cofactor">
    <cofactor evidence="1">
        <name>heme b</name>
        <dbReference type="ChEBI" id="CHEBI:60344"/>
    </cofactor>
</comment>
<dbReference type="SUPFAM" id="SSF51735">
    <property type="entry name" value="NAD(P)-binding Rossmann-fold domains"/>
    <property type="match status" value="1"/>
</dbReference>
<comment type="catalytic activity">
    <reaction evidence="18">
        <text>2 Cu(+) + NADP(+) + H(+) = 2 Cu(2+) + NADPH</text>
        <dbReference type="Rhea" id="RHEA:71771"/>
        <dbReference type="ChEBI" id="CHEBI:15378"/>
        <dbReference type="ChEBI" id="CHEBI:29036"/>
        <dbReference type="ChEBI" id="CHEBI:49552"/>
        <dbReference type="ChEBI" id="CHEBI:57783"/>
        <dbReference type="ChEBI" id="CHEBI:58349"/>
    </reaction>
    <physiologicalReaction direction="right-to-left" evidence="18">
        <dbReference type="Rhea" id="RHEA:71773"/>
    </physiologicalReaction>
</comment>
<keyword evidence="5" id="KW-0813">Transport</keyword>
<evidence type="ECO:0000256" key="2">
    <source>
        <dbReference type="ARBA" id="ARBA00001974"/>
    </source>
</evidence>
<evidence type="ECO:0000256" key="20">
    <source>
        <dbReference type="SAM" id="Phobius"/>
    </source>
</evidence>